<dbReference type="AlphaFoldDB" id="A0A1M7TLU0"/>
<accession>A0A1M7TLU0</accession>
<keyword evidence="2" id="KW-0548">Nucleotidyltransferase</keyword>
<dbReference type="RefSeq" id="WP_072917068.1">
    <property type="nucleotide sequence ID" value="NZ_FRDM01000007.1"/>
</dbReference>
<proteinExistence type="predicted"/>
<gene>
    <name evidence="2" type="ORF">SAMN05660350_01939</name>
</gene>
<dbReference type="EMBL" id="FRDM01000007">
    <property type="protein sequence ID" value="SHN71697.1"/>
    <property type="molecule type" value="Genomic_DNA"/>
</dbReference>
<evidence type="ECO:0000313" key="3">
    <source>
        <dbReference type="Proteomes" id="UP000184428"/>
    </source>
</evidence>
<dbReference type="InterPro" id="IPR024740">
    <property type="entry name" value="Hen1_N"/>
</dbReference>
<protein>
    <submittedName>
        <fullName evidence="2">PNKP adenylyltransferase domain-containing protein, C-terminal region</fullName>
    </submittedName>
</protein>
<dbReference type="GO" id="GO:0016779">
    <property type="term" value="F:nucleotidyltransferase activity"/>
    <property type="evidence" value="ECO:0007669"/>
    <property type="project" value="UniProtKB-KW"/>
</dbReference>
<reference evidence="2 3" key="1">
    <citation type="submission" date="2016-12" db="EMBL/GenBank/DDBJ databases">
        <authorList>
            <person name="Song W.-J."/>
            <person name="Kurnit D.M."/>
        </authorList>
    </citation>
    <scope>NUCLEOTIDE SEQUENCE [LARGE SCALE GENOMIC DNA]</scope>
    <source>
        <strain evidence="2 3">DSM 43162</strain>
    </source>
</reference>
<dbReference type="Pfam" id="PF12623">
    <property type="entry name" value="Hen1_L"/>
    <property type="match status" value="1"/>
</dbReference>
<dbReference type="Gene3D" id="3.30.1610.20">
    <property type="entry name" value="Hen1, N-terminal domain"/>
    <property type="match status" value="1"/>
</dbReference>
<dbReference type="OrthoDB" id="626362at2"/>
<evidence type="ECO:0000259" key="1">
    <source>
        <dbReference type="Pfam" id="PF12623"/>
    </source>
</evidence>
<dbReference type="InterPro" id="IPR038546">
    <property type="entry name" value="Hen1_N_sf"/>
</dbReference>
<keyword evidence="2" id="KW-0808">Transferase</keyword>
<organism evidence="2 3">
    <name type="scientific">Geodermatophilus obscurus</name>
    <dbReference type="NCBI Taxonomy" id="1861"/>
    <lineage>
        <taxon>Bacteria</taxon>
        <taxon>Bacillati</taxon>
        <taxon>Actinomycetota</taxon>
        <taxon>Actinomycetes</taxon>
        <taxon>Geodermatophilales</taxon>
        <taxon>Geodermatophilaceae</taxon>
        <taxon>Geodermatophilus</taxon>
    </lineage>
</organism>
<sequence length="94" mass="10667">MLVTLTTTHLPATDLGFLLHKNPARAQQVEVSTGTAHVFYPAATEQRCTEPQHLDRLRQRSLGRKRGLALREYALGQEGLERLARGEPLWRVHE</sequence>
<evidence type="ECO:0000313" key="2">
    <source>
        <dbReference type="EMBL" id="SHN71697.1"/>
    </source>
</evidence>
<name>A0A1M7TLU0_9ACTN</name>
<feature type="domain" description="Hen1 N-terminal" evidence="1">
    <location>
        <begin position="1"/>
        <end position="55"/>
    </location>
</feature>
<dbReference type="Proteomes" id="UP000184428">
    <property type="component" value="Unassembled WGS sequence"/>
</dbReference>